<dbReference type="InterPro" id="IPR000674">
    <property type="entry name" value="Ald_Oxase/Xan_DH_a/b"/>
</dbReference>
<dbReference type="InterPro" id="IPR012368">
    <property type="entry name" value="OxRdtase_Mopterin-bd_su_IorB"/>
</dbReference>
<evidence type="ECO:0000259" key="1">
    <source>
        <dbReference type="SMART" id="SM01008"/>
    </source>
</evidence>
<dbReference type="Proteomes" id="UP000004095">
    <property type="component" value="Unassembled WGS sequence"/>
</dbReference>
<evidence type="ECO:0000313" key="2">
    <source>
        <dbReference type="EMBL" id="EAY26635.1"/>
    </source>
</evidence>
<keyword evidence="3" id="KW-1185">Reference proteome</keyword>
<dbReference type="InterPro" id="IPR008274">
    <property type="entry name" value="AldOxase/xan_DH_MoCoBD1"/>
</dbReference>
<sequence>MNRRTFVKVSTAVSGGLLLSLALPVGNVLAKDLPTFTPNAFLEIDTQGLLTFTLTKLEMGQGSGTGLPQILADELGADWQQIKIVRATYDKRFSRNEQGTTGGSSSIRKLWHPLRKAGATARMLLVEAAIQYWQRKHKGVFNQQNCYTQNGQVIHRPSGKKLAFGKIAGAAAKLPIPEKITFKKTSAYQYIGKSVTNLITPGVVKGQDEYGINTKIPGMLYAAAVRCPVYKGTLKSYDAKAALGIKGVQQVIKVTNVDLKNDPYVFDSVVVIARSTWAAFKGKQALKVQWNEGKNGQRSLKSVRKEILEAGKLPITKPTVNLGDTTAAFKDAEVIEATYENPFQAHALLEPMNAVAKIEGNQCEVWASTQSAQNATQAVAKVTGLKEENITIHVLPGGGSFGRRGEDHIVEAVLVSKAIGGKPVKMVWTPEDGMQHDQYHPYHYSNYRAAIKNNQLVGWENKIVRASGSQGGNRLYDIFYHFGNAKNQCTLVDPPIPIGAWRSVSVHSATLGMECFMDEIAHKLKQDAYKLRMELLNHPVELVGTGDRAKLIQNFRKLTRKRFRQVLPKVVEVGQWGKKMPKGHGQGLAVAGFSRTACAQIAEVSVNQGKLKVHKITCVMHLGKVINPHFVRGQVEGSIIWSLGALLYGGVDFENGRVKQSNYHDYKVLRMDETPEIVVHLIESEDDPTGAGEPAVPPLAPAVLNAIFAATGKRIRKIPVLPKDLV</sequence>
<dbReference type="PANTHER" id="PTHR47495:SF3">
    <property type="entry name" value="BLR6219 PROTEIN"/>
    <property type="match status" value="1"/>
</dbReference>
<dbReference type="InterPro" id="IPR046867">
    <property type="entry name" value="AldOxase/xan_DH_MoCoBD2"/>
</dbReference>
<dbReference type="PIRSF" id="PIRSF036389">
    <property type="entry name" value="IOR_B"/>
    <property type="match status" value="1"/>
</dbReference>
<dbReference type="PANTHER" id="PTHR47495">
    <property type="entry name" value="ALDEHYDE DEHYDROGENASE"/>
    <property type="match status" value="1"/>
</dbReference>
<dbReference type="InterPro" id="IPR052516">
    <property type="entry name" value="N-heterocyclic_Hydroxylase"/>
</dbReference>
<reference evidence="2 3" key="1">
    <citation type="submission" date="2007-01" db="EMBL/GenBank/DDBJ databases">
        <authorList>
            <person name="Haygood M."/>
            <person name="Podell S."/>
            <person name="Anderson C."/>
            <person name="Hopkinson B."/>
            <person name="Roe K."/>
            <person name="Barbeau K."/>
            <person name="Gaasterland T."/>
            <person name="Ferriera S."/>
            <person name="Johnson J."/>
            <person name="Kravitz S."/>
            <person name="Beeson K."/>
            <person name="Sutton G."/>
            <person name="Rogers Y.-H."/>
            <person name="Friedman R."/>
            <person name="Frazier M."/>
            <person name="Venter J.C."/>
        </authorList>
    </citation>
    <scope>NUCLEOTIDE SEQUENCE [LARGE SCALE GENOMIC DNA]</scope>
    <source>
        <strain evidence="2 3">ATCC 23134</strain>
    </source>
</reference>
<evidence type="ECO:0000313" key="3">
    <source>
        <dbReference type="Proteomes" id="UP000004095"/>
    </source>
</evidence>
<gene>
    <name evidence="2" type="ORF">M23134_06164</name>
</gene>
<dbReference type="AlphaFoldDB" id="A1ZSQ5"/>
<proteinExistence type="predicted"/>
<dbReference type="SMART" id="SM01008">
    <property type="entry name" value="Ald_Xan_dh_C"/>
    <property type="match status" value="1"/>
</dbReference>
<dbReference type="Pfam" id="PF02738">
    <property type="entry name" value="MoCoBD_1"/>
    <property type="match status" value="1"/>
</dbReference>
<dbReference type="RefSeq" id="WP_002700669.1">
    <property type="nucleotide sequence ID" value="NZ_AAWS01000032.1"/>
</dbReference>
<name>A1ZSQ5_MICM2</name>
<organism evidence="2 3">
    <name type="scientific">Microscilla marina ATCC 23134</name>
    <dbReference type="NCBI Taxonomy" id="313606"/>
    <lineage>
        <taxon>Bacteria</taxon>
        <taxon>Pseudomonadati</taxon>
        <taxon>Bacteroidota</taxon>
        <taxon>Cytophagia</taxon>
        <taxon>Cytophagales</taxon>
        <taxon>Microscillaceae</taxon>
        <taxon>Microscilla</taxon>
    </lineage>
</organism>
<comment type="caution">
    <text evidence="2">The sequence shown here is derived from an EMBL/GenBank/DDBJ whole genome shotgun (WGS) entry which is preliminary data.</text>
</comment>
<dbReference type="SUPFAM" id="SSF56003">
    <property type="entry name" value="Molybdenum cofactor-binding domain"/>
    <property type="match status" value="2"/>
</dbReference>
<dbReference type="Gene3D" id="3.30.365.10">
    <property type="entry name" value="Aldehyde oxidase/xanthine dehydrogenase, molybdopterin binding domain"/>
    <property type="match status" value="4"/>
</dbReference>
<dbReference type="eggNOG" id="COG1529">
    <property type="taxonomic scope" value="Bacteria"/>
</dbReference>
<dbReference type="GO" id="GO:0016491">
    <property type="term" value="F:oxidoreductase activity"/>
    <property type="evidence" value="ECO:0007669"/>
    <property type="project" value="InterPro"/>
</dbReference>
<feature type="domain" description="Aldehyde oxidase/xanthine dehydrogenase a/b hammerhead" evidence="1">
    <location>
        <begin position="205"/>
        <end position="294"/>
    </location>
</feature>
<accession>A1ZSQ5</accession>
<dbReference type="InterPro" id="IPR037165">
    <property type="entry name" value="AldOxase/xan_DH_Mopterin-bd_sf"/>
</dbReference>
<dbReference type="EMBL" id="AAWS01000032">
    <property type="protein sequence ID" value="EAY26635.1"/>
    <property type="molecule type" value="Genomic_DNA"/>
</dbReference>
<dbReference type="Pfam" id="PF20256">
    <property type="entry name" value="MoCoBD_2"/>
    <property type="match status" value="1"/>
</dbReference>
<protein>
    <submittedName>
        <fullName evidence="2">Aldehyde oxidase</fullName>
    </submittedName>
</protein>
<dbReference type="Gene3D" id="3.90.1170.50">
    <property type="entry name" value="Aldehyde oxidase/xanthine dehydrogenase, a/b hammerhead"/>
    <property type="match status" value="1"/>
</dbReference>
<dbReference type="OrthoDB" id="605889at2"/>